<reference evidence="3" key="1">
    <citation type="submission" date="2009-11" db="EMBL/GenBank/DDBJ databases">
        <title>The complete chromosome 1 of Sphaerobacter thermophilus DSM 20745.</title>
        <authorList>
            <person name="Lucas S."/>
            <person name="Copeland A."/>
            <person name="Lapidus A."/>
            <person name="Glavina del Rio T."/>
            <person name="Dalin E."/>
            <person name="Tice H."/>
            <person name="Bruce D."/>
            <person name="Goodwin L."/>
            <person name="Pitluck S."/>
            <person name="Kyrpides N."/>
            <person name="Mavromatis K."/>
            <person name="Ivanova N."/>
            <person name="Mikhailova N."/>
            <person name="LaButti K.M."/>
            <person name="Clum A."/>
            <person name="Sun H.I."/>
            <person name="Brettin T."/>
            <person name="Detter J.C."/>
            <person name="Han C."/>
            <person name="Larimer F."/>
            <person name="Land M."/>
            <person name="Hauser L."/>
            <person name="Markowitz V."/>
            <person name="Cheng J.F."/>
            <person name="Hugenholtz P."/>
            <person name="Woyke T."/>
            <person name="Wu D."/>
            <person name="Steenblock K."/>
            <person name="Schneider S."/>
            <person name="Pukall R."/>
            <person name="Goeker M."/>
            <person name="Klenk H.P."/>
            <person name="Eisen J.A."/>
        </authorList>
    </citation>
    <scope>NUCLEOTIDE SEQUENCE [LARGE SCALE GENOMIC DNA]</scope>
    <source>
        <strain evidence="3">ATCC 49802 / DSM 20745 / S 6022</strain>
    </source>
</reference>
<feature type="transmembrane region" description="Helical" evidence="1">
    <location>
        <begin position="224"/>
        <end position="242"/>
    </location>
</feature>
<keyword evidence="1" id="KW-0812">Transmembrane</keyword>
<dbReference type="Proteomes" id="UP000002027">
    <property type="component" value="Chromosome 1"/>
</dbReference>
<dbReference type="InParanoid" id="D1C2Z2"/>
<feature type="transmembrane region" description="Helical" evidence="1">
    <location>
        <begin position="356"/>
        <end position="372"/>
    </location>
</feature>
<feature type="transmembrane region" description="Helical" evidence="1">
    <location>
        <begin position="40"/>
        <end position="58"/>
    </location>
</feature>
<evidence type="ECO:0000313" key="2">
    <source>
        <dbReference type="EMBL" id="ACZ38609.1"/>
    </source>
</evidence>
<accession>D1C2Z2</accession>
<protein>
    <recommendedName>
        <fullName evidence="4">YYY membrane protein</fullName>
    </recommendedName>
</protein>
<dbReference type="EMBL" id="CP001823">
    <property type="protein sequence ID" value="ACZ38609.1"/>
    <property type="molecule type" value="Genomic_DNA"/>
</dbReference>
<dbReference type="HOGENOM" id="CLU_011570_0_0_0"/>
<dbReference type="Pfam" id="PF10060">
    <property type="entry name" value="DUF2298"/>
    <property type="match status" value="1"/>
</dbReference>
<feature type="transmembrane region" description="Helical" evidence="1">
    <location>
        <begin position="470"/>
        <end position="486"/>
    </location>
</feature>
<dbReference type="RefSeq" id="WP_012871656.1">
    <property type="nucleotide sequence ID" value="NC_013523.1"/>
</dbReference>
<feature type="transmembrane region" description="Helical" evidence="1">
    <location>
        <begin position="492"/>
        <end position="508"/>
    </location>
</feature>
<feature type="transmembrane region" description="Helical" evidence="1">
    <location>
        <begin position="99"/>
        <end position="120"/>
    </location>
</feature>
<feature type="transmembrane region" description="Helical" evidence="1">
    <location>
        <begin position="515"/>
        <end position="533"/>
    </location>
</feature>
<dbReference type="OrthoDB" id="134460at2"/>
<keyword evidence="3" id="KW-1185">Reference proteome</keyword>
<keyword evidence="1" id="KW-1133">Transmembrane helix</keyword>
<name>D1C2Z2_SPHTD</name>
<dbReference type="InterPro" id="IPR018746">
    <property type="entry name" value="DUF2298"/>
</dbReference>
<feature type="transmembrane region" description="Helical" evidence="1">
    <location>
        <begin position="332"/>
        <end position="350"/>
    </location>
</feature>
<sequence length="788" mass="83640">MSVAGSLTQALVWYGVVLTLSALLYPAVFRATPGLPDRGLSLAGPLGLLFAVAGPWWLAATGITRFTDTLLVAFPLVIGVVLWVWEIRRGEILPYLRRNVATALLWPTVALALFLGYVVFRGFNPDAAYTEKPMDMAMLASAIRATEMPPPDPWFAGEPINYYYLGYVLMAALARISGTTPGVAFSLSLATTFAYATVAAAGTATNIVRAAYAGKPTNGRGSAGLGGVLGAFLLVGIGNLVAPLRFLRDPSATLEAGWWTGVGWQASRVIVDHGVPGSSGPRPTINEFPAFSFVLGDLHPHVLAYPLFIATIGLAVGLFFQGASGRSRGGLRPLLSPLAASGIVAGTLYAINSWDLPTALALTGGGLLLGAGRCQLRRVIAALGVLVGAALLTALPFALDYTPAVGTSADGIPSWIADLPVVGRLVRTIGIVIWPRSAATSLLTIYGLFLGITALLLSALWFLSPRWRRPAGGLLAAAVPIAVGIGSVAKFAALWVIGLPLALLLLLLRRAPAEPALRATGALLAFGWALVLVPEVAFLQDAFGDRMNTVFKVYFQVWAILAVAGASAIVLALPHLRSVLGRAPTWAAGGVLALVMLGAALYPPLSAYRWTDGFREWRGLDALAYIANTAPAEGAAIQWLAENARPGDVVLEAPGCSYGVAAGLPHDRVSMATGIPTVIGWHFHEYQWRSGRPAELADIGQRQEHVNAIYSDPASPMARDLLERYRVRYIYVGTHEREGYEPGCTVGPPYPAERLAAFEQLGWPRVFEQGDVVIFERPDDPNLASRPN</sequence>
<feature type="transmembrane region" description="Helical" evidence="1">
    <location>
        <begin position="379"/>
        <end position="399"/>
    </location>
</feature>
<feature type="transmembrane region" description="Helical" evidence="1">
    <location>
        <begin position="193"/>
        <end position="212"/>
    </location>
</feature>
<keyword evidence="1" id="KW-0472">Membrane</keyword>
<evidence type="ECO:0000313" key="3">
    <source>
        <dbReference type="Proteomes" id="UP000002027"/>
    </source>
</evidence>
<dbReference type="PANTHER" id="PTHR10790">
    <property type="entry name" value="TPR-DOMAIN CONTAINING PROTEIN"/>
    <property type="match status" value="1"/>
</dbReference>
<dbReference type="AlphaFoldDB" id="D1C2Z2"/>
<reference evidence="2 3" key="2">
    <citation type="journal article" date="2010" name="Stand. Genomic Sci.">
        <title>Complete genome sequence of Desulfohalobium retbaense type strain (HR(100)).</title>
        <authorList>
            <person name="Spring S."/>
            <person name="Nolan M."/>
            <person name="Lapidus A."/>
            <person name="Glavina Del Rio T."/>
            <person name="Copeland A."/>
            <person name="Tice H."/>
            <person name="Cheng J.F."/>
            <person name="Lucas S."/>
            <person name="Land M."/>
            <person name="Chen F."/>
            <person name="Bruce D."/>
            <person name="Goodwin L."/>
            <person name="Pitluck S."/>
            <person name="Ivanova N."/>
            <person name="Mavromatis K."/>
            <person name="Mikhailova N."/>
            <person name="Pati A."/>
            <person name="Chen A."/>
            <person name="Palaniappan K."/>
            <person name="Hauser L."/>
            <person name="Chang Y.J."/>
            <person name="Jeffries C.D."/>
            <person name="Munk C."/>
            <person name="Kiss H."/>
            <person name="Chain P."/>
            <person name="Han C."/>
            <person name="Brettin T."/>
            <person name="Detter J.C."/>
            <person name="Schuler E."/>
            <person name="Goker M."/>
            <person name="Rohde M."/>
            <person name="Bristow J."/>
            <person name="Eisen J.A."/>
            <person name="Markowitz V."/>
            <person name="Hugenholtz P."/>
            <person name="Kyrpides N.C."/>
            <person name="Klenk H.P."/>
        </authorList>
    </citation>
    <scope>NUCLEOTIDE SEQUENCE [LARGE SCALE GENOMIC DNA]</scope>
    <source>
        <strain evidence="3">ATCC 49802 / DSM 20745 / S 6022</strain>
    </source>
</reference>
<proteinExistence type="predicted"/>
<dbReference type="PANTHER" id="PTHR10790:SF51">
    <property type="entry name" value="TETRATRICOPEPTIDE REPEAT PROTEIN"/>
    <property type="match status" value="1"/>
</dbReference>
<evidence type="ECO:0000256" key="1">
    <source>
        <dbReference type="SAM" id="Phobius"/>
    </source>
</evidence>
<feature type="transmembrane region" description="Helical" evidence="1">
    <location>
        <begin position="12"/>
        <end position="28"/>
    </location>
</feature>
<dbReference type="KEGG" id="sti:Sthe_1173"/>
<feature type="transmembrane region" description="Helical" evidence="1">
    <location>
        <begin position="70"/>
        <end position="87"/>
    </location>
</feature>
<organism evidence="2 3">
    <name type="scientific">Sphaerobacter thermophilus (strain ATCC 49802 / DSM 20745 / KCCM 41009 / NCIMB 13125 / S 6022)</name>
    <dbReference type="NCBI Taxonomy" id="479434"/>
    <lineage>
        <taxon>Bacteria</taxon>
        <taxon>Pseudomonadati</taxon>
        <taxon>Thermomicrobiota</taxon>
        <taxon>Thermomicrobia</taxon>
        <taxon>Sphaerobacterales</taxon>
        <taxon>Sphaerobacterineae</taxon>
        <taxon>Sphaerobacteraceae</taxon>
        <taxon>Sphaerobacter</taxon>
    </lineage>
</organism>
<feature type="transmembrane region" description="Helical" evidence="1">
    <location>
        <begin position="585"/>
        <end position="605"/>
    </location>
</feature>
<feature type="transmembrane region" description="Helical" evidence="1">
    <location>
        <begin position="443"/>
        <end position="463"/>
    </location>
</feature>
<dbReference type="STRING" id="479434.Sthe_1173"/>
<dbReference type="eggNOG" id="COG5427">
    <property type="taxonomic scope" value="Bacteria"/>
</dbReference>
<dbReference type="NCBIfam" id="TIGR03662">
    <property type="entry name" value="Chlor_Arch_YYY"/>
    <property type="match status" value="1"/>
</dbReference>
<gene>
    <name evidence="2" type="ordered locus">Sthe_1173</name>
</gene>
<evidence type="ECO:0008006" key="4">
    <source>
        <dbReference type="Google" id="ProtNLM"/>
    </source>
</evidence>
<feature type="transmembrane region" description="Helical" evidence="1">
    <location>
        <begin position="553"/>
        <end position="573"/>
    </location>
</feature>
<feature type="transmembrane region" description="Helical" evidence="1">
    <location>
        <begin position="302"/>
        <end position="320"/>
    </location>
</feature>